<dbReference type="EMBL" id="JAGFMF010012288">
    <property type="protein sequence ID" value="KAG8504604.1"/>
    <property type="molecule type" value="Genomic_DNA"/>
</dbReference>
<keyword evidence="5" id="KW-0067">ATP-binding</keyword>
<evidence type="ECO:0000259" key="7">
    <source>
        <dbReference type="PROSITE" id="PS51192"/>
    </source>
</evidence>
<keyword evidence="4 9" id="KW-0347">Helicase</keyword>
<dbReference type="InterPro" id="IPR027417">
    <property type="entry name" value="P-loop_NTPase"/>
</dbReference>
<comment type="similarity">
    <text evidence="1">Belongs to the helicase family.</text>
</comment>
<dbReference type="PROSITE" id="PS51194">
    <property type="entry name" value="HELICASE_CTER"/>
    <property type="match status" value="1"/>
</dbReference>
<organism evidence="9 10">
    <name type="scientific">Galemys pyrenaicus</name>
    <name type="common">Iberian desman</name>
    <name type="synonym">Pyrenean desman</name>
    <dbReference type="NCBI Taxonomy" id="202257"/>
    <lineage>
        <taxon>Eukaryota</taxon>
        <taxon>Metazoa</taxon>
        <taxon>Chordata</taxon>
        <taxon>Craniata</taxon>
        <taxon>Vertebrata</taxon>
        <taxon>Euteleostomi</taxon>
        <taxon>Mammalia</taxon>
        <taxon>Eutheria</taxon>
        <taxon>Laurasiatheria</taxon>
        <taxon>Eulipotyphla</taxon>
        <taxon>Talpidae</taxon>
        <taxon>Galemys</taxon>
    </lineage>
</organism>
<evidence type="ECO:0000259" key="8">
    <source>
        <dbReference type="PROSITE" id="PS51194"/>
    </source>
</evidence>
<keyword evidence="3" id="KW-0378">Hydrolase</keyword>
<gene>
    <name evidence="9" type="ORF">J0S82_009776</name>
</gene>
<evidence type="ECO:0000313" key="9">
    <source>
        <dbReference type="EMBL" id="KAG8504604.1"/>
    </source>
</evidence>
<dbReference type="PANTHER" id="PTHR44533">
    <property type="entry name" value="DEAD/H RNA HELICASE, PUTATIVE-RELATED"/>
    <property type="match status" value="1"/>
</dbReference>
<dbReference type="OrthoDB" id="64767at2759"/>
<proteinExistence type="inferred from homology"/>
<dbReference type="SUPFAM" id="SSF52540">
    <property type="entry name" value="P-loop containing nucleoside triphosphate hydrolases"/>
    <property type="match status" value="1"/>
</dbReference>
<dbReference type="Pfam" id="PF00270">
    <property type="entry name" value="DEAD"/>
    <property type="match status" value="1"/>
</dbReference>
<feature type="compositionally biased region" description="Polar residues" evidence="6">
    <location>
        <begin position="446"/>
        <end position="463"/>
    </location>
</feature>
<dbReference type="GO" id="GO:0004386">
    <property type="term" value="F:helicase activity"/>
    <property type="evidence" value="ECO:0007669"/>
    <property type="project" value="UniProtKB-KW"/>
</dbReference>
<evidence type="ECO:0000256" key="5">
    <source>
        <dbReference type="ARBA" id="ARBA00022840"/>
    </source>
</evidence>
<keyword evidence="2" id="KW-0547">Nucleotide-binding</keyword>
<dbReference type="InterPro" id="IPR011545">
    <property type="entry name" value="DEAD/DEAH_box_helicase_dom"/>
</dbReference>
<dbReference type="Pfam" id="PF00271">
    <property type="entry name" value="Helicase_C"/>
    <property type="match status" value="1"/>
</dbReference>
<feature type="domain" description="Helicase C-terminal" evidence="8">
    <location>
        <begin position="1080"/>
        <end position="1248"/>
    </location>
</feature>
<dbReference type="SMART" id="SM00487">
    <property type="entry name" value="DEXDc"/>
    <property type="match status" value="1"/>
</dbReference>
<dbReference type="GO" id="GO:0016787">
    <property type="term" value="F:hydrolase activity"/>
    <property type="evidence" value="ECO:0007669"/>
    <property type="project" value="UniProtKB-KW"/>
</dbReference>
<feature type="domain" description="Helicase ATP-binding" evidence="7">
    <location>
        <begin position="649"/>
        <end position="816"/>
    </location>
</feature>
<dbReference type="SMART" id="SM00490">
    <property type="entry name" value="HELICc"/>
    <property type="match status" value="1"/>
</dbReference>
<dbReference type="GO" id="GO:0003676">
    <property type="term" value="F:nucleic acid binding"/>
    <property type="evidence" value="ECO:0007669"/>
    <property type="project" value="InterPro"/>
</dbReference>
<dbReference type="InterPro" id="IPR052431">
    <property type="entry name" value="SKI2_subfamily_helicases"/>
</dbReference>
<dbReference type="Pfam" id="PF23002">
    <property type="entry name" value="PIN-like_DDX60"/>
    <property type="match status" value="1"/>
</dbReference>
<dbReference type="InterPro" id="IPR014001">
    <property type="entry name" value="Helicase_ATP-bd"/>
</dbReference>
<name>A0A8J6A3J2_GALPY</name>
<evidence type="ECO:0000256" key="1">
    <source>
        <dbReference type="ARBA" id="ARBA00008708"/>
    </source>
</evidence>
<dbReference type="GO" id="GO:0005524">
    <property type="term" value="F:ATP binding"/>
    <property type="evidence" value="ECO:0007669"/>
    <property type="project" value="UniProtKB-KW"/>
</dbReference>
<feature type="region of interest" description="Disordered" evidence="6">
    <location>
        <begin position="430"/>
        <end position="474"/>
    </location>
</feature>
<dbReference type="Pfam" id="PF26167">
    <property type="entry name" value="TPR_DDX60"/>
    <property type="match status" value="1"/>
</dbReference>
<protein>
    <submittedName>
        <fullName evidence="9">Putative ATP-dependent RNA helicase DDX60</fullName>
    </submittedName>
</protein>
<dbReference type="InterPro" id="IPR055124">
    <property type="entry name" value="PIN-like_DDX60"/>
</dbReference>
<evidence type="ECO:0000256" key="2">
    <source>
        <dbReference type="ARBA" id="ARBA00022741"/>
    </source>
</evidence>
<dbReference type="Proteomes" id="UP000700334">
    <property type="component" value="Unassembled WGS sequence"/>
</dbReference>
<dbReference type="InterPro" id="IPR059032">
    <property type="entry name" value="WHD_DDX60"/>
</dbReference>
<reference evidence="9" key="1">
    <citation type="journal article" date="2021" name="Evol. Appl.">
        <title>The genome of the Pyrenean desman and the effects of bottlenecks and inbreeding on the genomic landscape of an endangered species.</title>
        <authorList>
            <person name="Escoda L."/>
            <person name="Castresana J."/>
        </authorList>
    </citation>
    <scope>NUCLEOTIDE SEQUENCE</scope>
    <source>
        <strain evidence="9">IBE-C5619</strain>
    </source>
</reference>
<evidence type="ECO:0000256" key="4">
    <source>
        <dbReference type="ARBA" id="ARBA00022806"/>
    </source>
</evidence>
<accession>A0A8J6A3J2</accession>
<dbReference type="FunFam" id="3.40.50.300:FF:001039">
    <property type="entry name" value="ATP-dependent RNA helicase DDX60"/>
    <property type="match status" value="1"/>
</dbReference>
<evidence type="ECO:0000256" key="6">
    <source>
        <dbReference type="SAM" id="MobiDB-lite"/>
    </source>
</evidence>
<evidence type="ECO:0000256" key="3">
    <source>
        <dbReference type="ARBA" id="ARBA00022801"/>
    </source>
</evidence>
<keyword evidence="10" id="KW-1185">Reference proteome</keyword>
<dbReference type="InterPro" id="IPR001650">
    <property type="entry name" value="Helicase_C-like"/>
</dbReference>
<dbReference type="Gene3D" id="3.40.50.300">
    <property type="entry name" value="P-loop containing nucleotide triphosphate hydrolases"/>
    <property type="match status" value="2"/>
</dbReference>
<dbReference type="GO" id="GO:0005737">
    <property type="term" value="C:cytoplasm"/>
    <property type="evidence" value="ECO:0007669"/>
    <property type="project" value="TreeGrafter"/>
</dbReference>
<evidence type="ECO:0000313" key="10">
    <source>
        <dbReference type="Proteomes" id="UP000700334"/>
    </source>
</evidence>
<dbReference type="PROSITE" id="PS51192">
    <property type="entry name" value="HELICASE_ATP_BIND_1"/>
    <property type="match status" value="1"/>
</dbReference>
<dbReference type="Pfam" id="PF26076">
    <property type="entry name" value="WHD_DDX60"/>
    <property type="match status" value="1"/>
</dbReference>
<comment type="caution">
    <text evidence="9">The sequence shown here is derived from an EMBL/GenBank/DDBJ whole genome shotgun (WGS) entry which is preliminary data.</text>
</comment>
<dbReference type="PANTHER" id="PTHR44533:SF5">
    <property type="entry name" value="DEXD_H-BOX HELICASE 60"/>
    <property type="match status" value="1"/>
</dbReference>
<sequence length="1590" mass="182832">MVSLLNDFVESDFFLIDGDSLFITCILNKTFKIGQTLHFFYLVEKFLHDFIQKEAKFVIVFFKDAEHLYINLPTLQVLRTTLIEHLENNTNVKIHTEFSNCLSTEWEKFLTEHYPFFLIVSEKGITAHQTEFLHIFILHALQRKINIVLPLGMESDVLRIYGFCASSKYTHKKYFAEICETLSLLQNLWPEGADIRSVVCAISCSVTLKLYEKMLLDAQDHENLNTDTENDSIQDLRKTPTLLEVADLCRMHCLSVIFLQQLPLFQRIKSRIITCVWNKILSPFLKMLKKSSVFILKQLKVRDDWKVDFAGLPDLTDAILWKNIAYYYEVEYPRGINLEMGDTLMQEYVRLWDIIVTLSESDSVGGAIPVRTTSRPFLAETDTLPTGTNTLLNVASLSTQRETGTSFKDAKGRREIQESHHFHHVFEKSLTGSRSASTMRRGAPSPQENATVQKRRTNQTNAETDIEENQERQRAKEEERWKNLFPNIVKEIRKNPNLGIELLEDFLQKCTDKSVKFKAEMGGVHTCYKLWLDNCLKPEAESKDINIIINLMKRIHIVHEKYSEQLQNTHRQNLAECLKDIGFGNLAYSLCPQVNRSNTENAISKYSVGMGAARFQLTYMGPFLFREERSDPDPRVHHFIPDTWQRELLDVVDNNESAVIVAPTSSGKTYASYYCMEKILRESNDGIVIYVAPTKALVNQVVRTVDDLFAKSHPHEEALCGIFTRDYRNDALNCRILVTVPQCLEILLLSPYQQRWMKRVRYVIFDEVHCLGGEIGAEVWEHLLVMIRCPFLALSATISNPDHLTEWLMLTKKYWQHVENSVENSGWSKCVSRGSKKQVEIKTKKASYRVRLVWHKERFNDVEKYVCSLKGEEFLIEHYHPCAALTVNHIKECGIPLDLGFSPRECILLYDAMVHIWPEWPRMQELEPEEFSCFKNKLVIKKADVKKYEEELKKEISCWVEKDSSKVNQLLSFLKPLTFDCSEDEKRKMFPHFVEKLKIMDRLPAIFFIFTIYGVEASALEIFRNLTKKQENHSGSNSTKQKSLDIDVLKAKKSQKKKNAVSSELDSGAEYQREVISKAEMKEINKYVESNAEISSDCSYADDTAVDDETLTELLNKLMEARQGYKLHDLLQRGIGFHHGSMEHTEREVVELLFRKNYVKVVVATSSLALGINMPCKSVVFTEDSCFLDALNFRQMSGRAGRRGEDLVGNVFFYGIPLPKVERLLRSNVPELKGQFPVNISFILRLMILVAKADDKEDAKAKAISALEHSLISFKKPKIKCIIKLYFIYALQFLFTEGYLNQECVPIGLSGLVSHLHYHEPANFVFVRLLVKGFFDKLCVPEKRYSPKKFSEDVMEKLVIVLANLFGRKYLPPCVEDHKRKSDSVVILDGLPQKCAKVIEAYNKGIQNNFVSFLLTISKLADLKKEHQLPLSEIGEECKDSQLVSHLMPGTESRTAVSPFACLSNVTDKNLFDINTLSDVMLRTIDVNVRNIPLFRLNKLDSTGRKYPLNAYLLDFYKHGSLYSLTGDNQMDEGDAYLMLKDFALIIQSISICISIHSISLRELCENEEDNVVLAFEQLSETFSKKLSTV</sequence>